<dbReference type="AlphaFoldDB" id="A0A9N8Z3U4"/>
<feature type="domain" description="RNase III" evidence="2">
    <location>
        <begin position="40"/>
        <end position="153"/>
    </location>
</feature>
<evidence type="ECO:0000313" key="4">
    <source>
        <dbReference type="Proteomes" id="UP000789375"/>
    </source>
</evidence>
<dbReference type="SUPFAM" id="SSF69065">
    <property type="entry name" value="RNase III domain-like"/>
    <property type="match status" value="1"/>
</dbReference>
<evidence type="ECO:0000256" key="1">
    <source>
        <dbReference type="ARBA" id="ARBA00022884"/>
    </source>
</evidence>
<dbReference type="PANTHER" id="PTHR11207:SF0">
    <property type="entry name" value="RIBONUCLEASE 3"/>
    <property type="match status" value="1"/>
</dbReference>
<dbReference type="GO" id="GO:0006369">
    <property type="term" value="P:termination of RNA polymerase II transcription"/>
    <property type="evidence" value="ECO:0007669"/>
    <property type="project" value="TreeGrafter"/>
</dbReference>
<keyword evidence="1" id="KW-0694">RNA-binding</keyword>
<comment type="caution">
    <text evidence="3">The sequence shown here is derived from an EMBL/GenBank/DDBJ whole genome shotgun (WGS) entry which is preliminary data.</text>
</comment>
<dbReference type="GO" id="GO:0003723">
    <property type="term" value="F:RNA binding"/>
    <property type="evidence" value="ECO:0007669"/>
    <property type="project" value="UniProtKB-KW"/>
</dbReference>
<dbReference type="GO" id="GO:0006364">
    <property type="term" value="P:rRNA processing"/>
    <property type="evidence" value="ECO:0007669"/>
    <property type="project" value="TreeGrafter"/>
</dbReference>
<organism evidence="3 4">
    <name type="scientific">Funneliformis mosseae</name>
    <name type="common">Endomycorrhizal fungus</name>
    <name type="synonym">Glomus mosseae</name>
    <dbReference type="NCBI Taxonomy" id="27381"/>
    <lineage>
        <taxon>Eukaryota</taxon>
        <taxon>Fungi</taxon>
        <taxon>Fungi incertae sedis</taxon>
        <taxon>Mucoromycota</taxon>
        <taxon>Glomeromycotina</taxon>
        <taxon>Glomeromycetes</taxon>
        <taxon>Glomerales</taxon>
        <taxon>Glomeraceae</taxon>
        <taxon>Funneliformis</taxon>
    </lineage>
</organism>
<dbReference type="InterPro" id="IPR000999">
    <property type="entry name" value="RNase_III_dom"/>
</dbReference>
<reference evidence="3" key="1">
    <citation type="submission" date="2021-06" db="EMBL/GenBank/DDBJ databases">
        <authorList>
            <person name="Kallberg Y."/>
            <person name="Tangrot J."/>
            <person name="Rosling A."/>
        </authorList>
    </citation>
    <scope>NUCLEOTIDE SEQUENCE</scope>
    <source>
        <strain evidence="3">87-6 pot B 2015</strain>
    </source>
</reference>
<dbReference type="Gene3D" id="1.10.1520.10">
    <property type="entry name" value="Ribonuclease III domain"/>
    <property type="match status" value="1"/>
</dbReference>
<dbReference type="Proteomes" id="UP000789375">
    <property type="component" value="Unassembled WGS sequence"/>
</dbReference>
<dbReference type="GO" id="GO:0034475">
    <property type="term" value="P:U4 snRNA 3'-end processing"/>
    <property type="evidence" value="ECO:0007669"/>
    <property type="project" value="TreeGrafter"/>
</dbReference>
<sequence>MLINFSKFIETTIKAVTLRTVKAPVPPPIIIRHKRRLPPINDNCLLLTALKTYGNYNTSDKSHHTFTRLAFLGDSILAYTVADHLHEKFPSYSNGKLSLYRSMLVSSNQLSKFACQWGLDKIANVDLTLAKKNHRILGEALEAYIGAYYLDCCQVNGKNGAHMKKLHQAAIKVIIKEIKAAKDVNDAQDTKKTKSKKEKLIPEAANNQSNPVSLKVETPISKAADTTKQQIPITSKDTQEHTQQQVKVIKKAKKKQPESKTKNTLTFNVKKEQNIKNLSQDLVAKDISKEIESKHQMLKELKRRVSFLMI</sequence>
<proteinExistence type="predicted"/>
<dbReference type="SMART" id="SM00535">
    <property type="entry name" value="RIBOc"/>
    <property type="match status" value="1"/>
</dbReference>
<evidence type="ECO:0000313" key="3">
    <source>
        <dbReference type="EMBL" id="CAG8471491.1"/>
    </source>
</evidence>
<dbReference type="PROSITE" id="PS50142">
    <property type="entry name" value="RNASE_3_2"/>
    <property type="match status" value="1"/>
</dbReference>
<gene>
    <name evidence="3" type="ORF">FMOSSE_LOCUS2538</name>
</gene>
<dbReference type="CDD" id="cd00593">
    <property type="entry name" value="RIBOc"/>
    <property type="match status" value="1"/>
</dbReference>
<dbReference type="Pfam" id="PF00636">
    <property type="entry name" value="Ribonuclease_3"/>
    <property type="match status" value="1"/>
</dbReference>
<evidence type="ECO:0000259" key="2">
    <source>
        <dbReference type="PROSITE" id="PS50142"/>
    </source>
</evidence>
<accession>A0A9N8Z3U4</accession>
<dbReference type="PANTHER" id="PTHR11207">
    <property type="entry name" value="RIBONUCLEASE III"/>
    <property type="match status" value="1"/>
</dbReference>
<dbReference type="InterPro" id="IPR036389">
    <property type="entry name" value="RNase_III_sf"/>
</dbReference>
<keyword evidence="4" id="KW-1185">Reference proteome</keyword>
<dbReference type="GO" id="GO:0004525">
    <property type="term" value="F:ribonuclease III activity"/>
    <property type="evidence" value="ECO:0007669"/>
    <property type="project" value="InterPro"/>
</dbReference>
<dbReference type="GO" id="GO:0005654">
    <property type="term" value="C:nucleoplasm"/>
    <property type="evidence" value="ECO:0007669"/>
    <property type="project" value="TreeGrafter"/>
</dbReference>
<dbReference type="EMBL" id="CAJVPP010000341">
    <property type="protein sequence ID" value="CAG8471491.1"/>
    <property type="molecule type" value="Genomic_DNA"/>
</dbReference>
<name>A0A9N8Z3U4_FUNMO</name>
<protein>
    <submittedName>
        <fullName evidence="3">8877_t:CDS:1</fullName>
    </submittedName>
</protein>